<protein>
    <recommendedName>
        <fullName evidence="1">protein acetyllysine N-acetyltransferase</fullName>
        <ecNumber evidence="1">2.3.1.286</ecNumber>
    </recommendedName>
</protein>
<feature type="binding site" evidence="4">
    <location>
        <position position="135"/>
    </location>
    <ligand>
        <name>Zn(2+)</name>
        <dbReference type="ChEBI" id="CHEBI:29105"/>
    </ligand>
</feature>
<comment type="caution">
    <text evidence="6">The sequence shown here is derived from an EMBL/GenBank/DDBJ whole genome shotgun (WGS) entry which is preliminary data.</text>
</comment>
<feature type="binding site" evidence="4">
    <location>
        <position position="162"/>
    </location>
    <ligand>
        <name>Zn(2+)</name>
        <dbReference type="ChEBI" id="CHEBI:29105"/>
    </ligand>
</feature>
<keyword evidence="2" id="KW-0808">Transferase</keyword>
<dbReference type="PROSITE" id="PS50305">
    <property type="entry name" value="SIRTUIN"/>
    <property type="match status" value="1"/>
</dbReference>
<dbReference type="EC" id="2.3.1.286" evidence="1"/>
<dbReference type="InterPro" id="IPR029035">
    <property type="entry name" value="DHS-like_NAD/FAD-binding_dom"/>
</dbReference>
<evidence type="ECO:0000256" key="1">
    <source>
        <dbReference type="ARBA" id="ARBA00012928"/>
    </source>
</evidence>
<dbReference type="GO" id="GO:0046872">
    <property type="term" value="F:metal ion binding"/>
    <property type="evidence" value="ECO:0007669"/>
    <property type="project" value="UniProtKB-KW"/>
</dbReference>
<dbReference type="PANTHER" id="PTHR11085:SF4">
    <property type="entry name" value="NAD-DEPENDENT PROTEIN DEACYLASE"/>
    <property type="match status" value="1"/>
</dbReference>
<feature type="active site" description="Proton acceptor" evidence="4">
    <location>
        <position position="127"/>
    </location>
</feature>
<organism evidence="6 7">
    <name type="scientific">Stappia sediminis</name>
    <dbReference type="NCBI Taxonomy" id="2692190"/>
    <lineage>
        <taxon>Bacteria</taxon>
        <taxon>Pseudomonadati</taxon>
        <taxon>Pseudomonadota</taxon>
        <taxon>Alphaproteobacteria</taxon>
        <taxon>Hyphomicrobiales</taxon>
        <taxon>Stappiaceae</taxon>
        <taxon>Stappia</taxon>
    </lineage>
</organism>
<dbReference type="CDD" id="cd01407">
    <property type="entry name" value="SIR2-fam"/>
    <property type="match status" value="1"/>
</dbReference>
<accession>A0A7X3S9U7</accession>
<dbReference type="InterPro" id="IPR003000">
    <property type="entry name" value="Sirtuin"/>
</dbReference>
<dbReference type="GO" id="GO:0017136">
    <property type="term" value="F:histone deacetylase activity, NAD-dependent"/>
    <property type="evidence" value="ECO:0007669"/>
    <property type="project" value="TreeGrafter"/>
</dbReference>
<keyword evidence="7" id="KW-1185">Reference proteome</keyword>
<dbReference type="Proteomes" id="UP000433101">
    <property type="component" value="Unassembled WGS sequence"/>
</dbReference>
<dbReference type="Gene3D" id="3.30.1600.10">
    <property type="entry name" value="SIR2/SIRT2 'Small Domain"/>
    <property type="match status" value="1"/>
</dbReference>
<dbReference type="SUPFAM" id="SSF52467">
    <property type="entry name" value="DHS-like NAD/FAD-binding domain"/>
    <property type="match status" value="1"/>
</dbReference>
<evidence type="ECO:0000256" key="2">
    <source>
        <dbReference type="ARBA" id="ARBA00022679"/>
    </source>
</evidence>
<keyword evidence="4" id="KW-0479">Metal-binding</keyword>
<dbReference type="Gene3D" id="3.40.50.1220">
    <property type="entry name" value="TPP-binding domain"/>
    <property type="match status" value="1"/>
</dbReference>
<evidence type="ECO:0000256" key="4">
    <source>
        <dbReference type="PROSITE-ProRule" id="PRU00236"/>
    </source>
</evidence>
<dbReference type="AlphaFoldDB" id="A0A7X3S9U7"/>
<dbReference type="PANTHER" id="PTHR11085">
    <property type="entry name" value="NAD-DEPENDENT PROTEIN DEACYLASE SIRTUIN-5, MITOCHONDRIAL-RELATED"/>
    <property type="match status" value="1"/>
</dbReference>
<feature type="domain" description="Deacetylase sirtuin-type" evidence="5">
    <location>
        <begin position="3"/>
        <end position="251"/>
    </location>
</feature>
<proteinExistence type="predicted"/>
<dbReference type="InterPro" id="IPR026590">
    <property type="entry name" value="Ssirtuin_cat_dom"/>
</dbReference>
<evidence type="ECO:0000313" key="6">
    <source>
        <dbReference type="EMBL" id="MXN67214.1"/>
    </source>
</evidence>
<sequence length="251" mass="27413">MAAITNINEASDLLRACVERARRGVGFTGAGISTDSGIPDFRSPGGIWEHYRPIEFDEFLESEEVRLEDWRRRFDMIDTIRNAEPNAGHIVLTRLVREKRFSLVITQNIDGLHHKAGLSHENLVELHGNGTYAACLDCGRRHEFDDLRSTFAAGCAPRCADCGGLVKAAVVSFGQAMPEAELARAAEETESCDLFVVLGSSLQVQPAASLPILAKRAGARLIIVNREATPIDDLADVVIRTSIAEVCESLI</sequence>
<dbReference type="RefSeq" id="WP_160777445.1">
    <property type="nucleotide sequence ID" value="NZ_WUMV01000009.1"/>
</dbReference>
<dbReference type="InterPro" id="IPR026591">
    <property type="entry name" value="Sirtuin_cat_small_dom_sf"/>
</dbReference>
<evidence type="ECO:0000313" key="7">
    <source>
        <dbReference type="Proteomes" id="UP000433101"/>
    </source>
</evidence>
<evidence type="ECO:0000256" key="3">
    <source>
        <dbReference type="ARBA" id="ARBA00023027"/>
    </source>
</evidence>
<name>A0A7X3S9U7_9HYPH</name>
<feature type="binding site" evidence="4">
    <location>
        <position position="159"/>
    </location>
    <ligand>
        <name>Zn(2+)</name>
        <dbReference type="ChEBI" id="CHEBI:29105"/>
    </ligand>
</feature>
<keyword evidence="4" id="KW-0862">Zinc</keyword>
<dbReference type="EMBL" id="WUMV01000009">
    <property type="protein sequence ID" value="MXN67214.1"/>
    <property type="molecule type" value="Genomic_DNA"/>
</dbReference>
<dbReference type="InterPro" id="IPR050134">
    <property type="entry name" value="NAD-dep_sirtuin_deacylases"/>
</dbReference>
<gene>
    <name evidence="6" type="ORF">GR183_20085</name>
</gene>
<reference evidence="6 7" key="1">
    <citation type="submission" date="2019-12" db="EMBL/GenBank/DDBJ databases">
        <authorList>
            <person name="Li M."/>
        </authorList>
    </citation>
    <scope>NUCLEOTIDE SEQUENCE [LARGE SCALE GENOMIC DNA]</scope>
    <source>
        <strain evidence="6 7">GBMRC 2046</strain>
    </source>
</reference>
<keyword evidence="3" id="KW-0520">NAD</keyword>
<dbReference type="GO" id="GO:0070403">
    <property type="term" value="F:NAD+ binding"/>
    <property type="evidence" value="ECO:0007669"/>
    <property type="project" value="InterPro"/>
</dbReference>
<feature type="binding site" evidence="4">
    <location>
        <position position="138"/>
    </location>
    <ligand>
        <name>Zn(2+)</name>
        <dbReference type="ChEBI" id="CHEBI:29105"/>
    </ligand>
</feature>
<dbReference type="Pfam" id="PF02146">
    <property type="entry name" value="SIR2"/>
    <property type="match status" value="1"/>
</dbReference>
<evidence type="ECO:0000259" key="5">
    <source>
        <dbReference type="PROSITE" id="PS50305"/>
    </source>
</evidence>